<dbReference type="GeneTree" id="ENSGT01120000271826"/>
<name>A0A5F8GGZ6_MONDO</name>
<dbReference type="Bgee" id="ENSMODG00000043369">
    <property type="expression patterns" value="Expressed in blood and 18 other cell types or tissues"/>
</dbReference>
<sequence length="56" mass="5788">AVAMAPGQEDRYSCRVQHEALAQPLSLRWGGKGGAYVPAADKDSAQGSDVSLTVTA</sequence>
<proteinExistence type="predicted"/>
<dbReference type="Pfam" id="PF06623">
    <property type="entry name" value="MHC_I_C"/>
    <property type="match status" value="1"/>
</dbReference>
<evidence type="ECO:0000259" key="1">
    <source>
        <dbReference type="Pfam" id="PF06623"/>
    </source>
</evidence>
<dbReference type="InterPro" id="IPR003006">
    <property type="entry name" value="Ig/MHC_CS"/>
</dbReference>
<reference evidence="2 3" key="1">
    <citation type="journal article" date="2007" name="Nature">
        <title>Genome of the marsupial Monodelphis domestica reveals innovation in non-coding sequences.</title>
        <authorList>
            <person name="Mikkelsen T.S."/>
            <person name="Wakefield M.J."/>
            <person name="Aken B."/>
            <person name="Amemiya C.T."/>
            <person name="Chang J.L."/>
            <person name="Duke S."/>
            <person name="Garber M."/>
            <person name="Gentles A.J."/>
            <person name="Goodstadt L."/>
            <person name="Heger A."/>
            <person name="Jurka J."/>
            <person name="Kamal M."/>
            <person name="Mauceli E."/>
            <person name="Searle S.M."/>
            <person name="Sharpe T."/>
            <person name="Baker M.L."/>
            <person name="Batzer M.A."/>
            <person name="Benos P.V."/>
            <person name="Belov K."/>
            <person name="Clamp M."/>
            <person name="Cook A."/>
            <person name="Cuff J."/>
            <person name="Das R."/>
            <person name="Davidow L."/>
            <person name="Deakin J.E."/>
            <person name="Fazzari M.J."/>
            <person name="Glass J.L."/>
            <person name="Grabherr M."/>
            <person name="Greally J.M."/>
            <person name="Gu W."/>
            <person name="Hore T.A."/>
            <person name="Huttley G.A."/>
            <person name="Kleber M."/>
            <person name="Jirtle R.L."/>
            <person name="Koina E."/>
            <person name="Lee J.T."/>
            <person name="Mahony S."/>
            <person name="Marra M.A."/>
            <person name="Miller R.D."/>
            <person name="Nicholls R.D."/>
            <person name="Oda M."/>
            <person name="Papenfuss A.T."/>
            <person name="Parra Z.E."/>
            <person name="Pollock D.D."/>
            <person name="Ray D.A."/>
            <person name="Schein J.E."/>
            <person name="Speed T.P."/>
            <person name="Thompson K."/>
            <person name="VandeBerg J.L."/>
            <person name="Wade C.M."/>
            <person name="Walker J.A."/>
            <person name="Waters P.D."/>
            <person name="Webber C."/>
            <person name="Weidman J.R."/>
            <person name="Xie X."/>
            <person name="Zody M.C."/>
            <person name="Baldwin J."/>
            <person name="Abdouelleil A."/>
            <person name="Abdulkadir J."/>
            <person name="Abebe A."/>
            <person name="Abera B."/>
            <person name="Abreu J."/>
            <person name="Acer S.C."/>
            <person name="Aftuck L."/>
            <person name="Alexander A."/>
            <person name="An P."/>
            <person name="Anderson E."/>
            <person name="Anderson S."/>
            <person name="Arachi H."/>
            <person name="Azer M."/>
            <person name="Bachantsang P."/>
            <person name="Barry A."/>
            <person name="Bayul T."/>
            <person name="Berlin A."/>
            <person name="Bessette D."/>
            <person name="Bloom T."/>
            <person name="Bloom T."/>
            <person name="Boguslavskiy L."/>
            <person name="Bonnet C."/>
            <person name="Boukhgalter B."/>
            <person name="Bourzgui I."/>
            <person name="Brown A."/>
            <person name="Cahill P."/>
            <person name="Channer S."/>
            <person name="Cheshatsang Y."/>
            <person name="Chuda L."/>
            <person name="Citroen M."/>
            <person name="Collymore A."/>
            <person name="Cooke P."/>
            <person name="Costello M."/>
            <person name="D'Aco K."/>
            <person name="Daza R."/>
            <person name="De Haan G."/>
            <person name="DeGray S."/>
            <person name="DeMaso C."/>
            <person name="Dhargay N."/>
            <person name="Dooley K."/>
            <person name="Dooley E."/>
            <person name="Doricent M."/>
            <person name="Dorje P."/>
            <person name="Dorjee K."/>
            <person name="Dupes A."/>
            <person name="Elong R."/>
            <person name="Falk J."/>
            <person name="Farina A."/>
            <person name="Faro S."/>
            <person name="Ferguson D."/>
            <person name="Fisher S."/>
            <person name="Foley C.D."/>
            <person name="Franke A."/>
            <person name="Friedrich D."/>
            <person name="Gadbois L."/>
            <person name="Gearin G."/>
            <person name="Gearin C.R."/>
            <person name="Giannoukos G."/>
            <person name="Goode T."/>
            <person name="Graham J."/>
            <person name="Grandbois E."/>
            <person name="Grewal S."/>
            <person name="Gyaltsen K."/>
            <person name="Hafez N."/>
            <person name="Hagos B."/>
            <person name="Hall J."/>
            <person name="Henson C."/>
            <person name="Hollinger A."/>
            <person name="Honan T."/>
            <person name="Huard M.D."/>
            <person name="Hughes L."/>
            <person name="Hurhula B."/>
            <person name="Husby M.E."/>
            <person name="Kamat A."/>
            <person name="Kanga B."/>
            <person name="Kashin S."/>
            <person name="Khazanovich D."/>
            <person name="Kisner P."/>
            <person name="Lance K."/>
            <person name="Lara M."/>
            <person name="Lee W."/>
            <person name="Lennon N."/>
            <person name="Letendre F."/>
            <person name="LeVine R."/>
            <person name="Lipovsky A."/>
            <person name="Liu X."/>
            <person name="Liu J."/>
            <person name="Liu S."/>
            <person name="Lokyitsang T."/>
            <person name="Lokyitsang Y."/>
            <person name="Lubonja R."/>
            <person name="Lui A."/>
            <person name="MacDonald P."/>
            <person name="Magnisalis V."/>
            <person name="Maru K."/>
            <person name="Matthews C."/>
            <person name="McCusker W."/>
            <person name="McDonough S."/>
            <person name="Mehta T."/>
            <person name="Meldrim J."/>
            <person name="Meneus L."/>
            <person name="Mihai O."/>
            <person name="Mihalev A."/>
            <person name="Mihova T."/>
            <person name="Mittelman R."/>
            <person name="Mlenga V."/>
            <person name="Montmayeur A."/>
            <person name="Mulrain L."/>
            <person name="Navidi A."/>
            <person name="Naylor J."/>
            <person name="Negash T."/>
            <person name="Nguyen T."/>
            <person name="Nguyen N."/>
            <person name="Nicol R."/>
            <person name="Norbu C."/>
            <person name="Norbu N."/>
            <person name="Novod N."/>
            <person name="O'Neill B."/>
            <person name="Osman S."/>
            <person name="Markiewicz E."/>
            <person name="Oyono O.L."/>
            <person name="Patti C."/>
            <person name="Phunkhang P."/>
            <person name="Pierre F."/>
            <person name="Priest M."/>
            <person name="Raghuraman S."/>
            <person name="Rege F."/>
            <person name="Reyes R."/>
            <person name="Rise C."/>
            <person name="Rogov P."/>
            <person name="Ross K."/>
            <person name="Ryan E."/>
            <person name="Settipalli S."/>
            <person name="Shea T."/>
            <person name="Sherpa N."/>
            <person name="Shi L."/>
            <person name="Shih D."/>
            <person name="Sparrow T."/>
            <person name="Spaulding J."/>
            <person name="Stalker J."/>
            <person name="Stange-Thomann N."/>
            <person name="Stavropoulos S."/>
            <person name="Stone C."/>
            <person name="Strader C."/>
            <person name="Tesfaye S."/>
            <person name="Thomson T."/>
            <person name="Thoulutsang Y."/>
            <person name="Thoulutsang D."/>
            <person name="Topham K."/>
            <person name="Topping I."/>
            <person name="Tsamla T."/>
            <person name="Vassiliev H."/>
            <person name="Vo A."/>
            <person name="Wangchuk T."/>
            <person name="Wangdi T."/>
            <person name="Weiand M."/>
            <person name="Wilkinson J."/>
            <person name="Wilson A."/>
            <person name="Yadav S."/>
            <person name="Young G."/>
            <person name="Yu Q."/>
            <person name="Zembek L."/>
            <person name="Zhong D."/>
            <person name="Zimmer A."/>
            <person name="Zwirko Z."/>
            <person name="Jaffe D.B."/>
            <person name="Alvarez P."/>
            <person name="Brockman W."/>
            <person name="Butler J."/>
            <person name="Chin C."/>
            <person name="Gnerre S."/>
            <person name="MacCallum I."/>
            <person name="Graves J.A."/>
            <person name="Ponting C.P."/>
            <person name="Breen M."/>
            <person name="Samollow P.B."/>
            <person name="Lander E.S."/>
            <person name="Lindblad-Toh K."/>
        </authorList>
    </citation>
    <scope>NUCLEOTIDE SEQUENCE [LARGE SCALE GENOMIC DNA]</scope>
</reference>
<accession>A0A5F8GGZ6</accession>
<dbReference type="Gene3D" id="2.60.40.10">
    <property type="entry name" value="Immunoglobulins"/>
    <property type="match status" value="1"/>
</dbReference>
<protein>
    <submittedName>
        <fullName evidence="2">BOLA class I histocompatibility antigen, alpha chain BL3-7-like</fullName>
    </submittedName>
</protein>
<dbReference type="InterPro" id="IPR036179">
    <property type="entry name" value="Ig-like_dom_sf"/>
</dbReference>
<evidence type="ECO:0000313" key="2">
    <source>
        <dbReference type="Ensembl" id="ENSMODP00000046800.1"/>
    </source>
</evidence>
<dbReference type="AlphaFoldDB" id="A0A5F8GGZ6"/>
<dbReference type="Proteomes" id="UP000002280">
    <property type="component" value="Chromosome 2"/>
</dbReference>
<reference evidence="2" key="2">
    <citation type="submission" date="2025-08" db="UniProtKB">
        <authorList>
            <consortium name="Ensembl"/>
        </authorList>
    </citation>
    <scope>IDENTIFICATION</scope>
</reference>
<organism evidence="2 3">
    <name type="scientific">Monodelphis domestica</name>
    <name type="common">Gray short-tailed opossum</name>
    <dbReference type="NCBI Taxonomy" id="13616"/>
    <lineage>
        <taxon>Eukaryota</taxon>
        <taxon>Metazoa</taxon>
        <taxon>Chordata</taxon>
        <taxon>Craniata</taxon>
        <taxon>Vertebrata</taxon>
        <taxon>Euteleostomi</taxon>
        <taxon>Mammalia</taxon>
        <taxon>Metatheria</taxon>
        <taxon>Didelphimorphia</taxon>
        <taxon>Didelphidae</taxon>
        <taxon>Monodelphis</taxon>
    </lineage>
</organism>
<dbReference type="GO" id="GO:0006955">
    <property type="term" value="P:immune response"/>
    <property type="evidence" value="ECO:0007669"/>
    <property type="project" value="InterPro"/>
</dbReference>
<dbReference type="InterPro" id="IPR013783">
    <property type="entry name" value="Ig-like_fold"/>
</dbReference>
<dbReference type="Ensembl" id="ENSMODT00000078106.1">
    <property type="protein sequence ID" value="ENSMODP00000046800.1"/>
    <property type="gene ID" value="ENSMODG00000043369.1"/>
</dbReference>
<dbReference type="InterPro" id="IPR010579">
    <property type="entry name" value="MHC_I_a_C"/>
</dbReference>
<evidence type="ECO:0000313" key="3">
    <source>
        <dbReference type="Proteomes" id="UP000002280"/>
    </source>
</evidence>
<dbReference type="GO" id="GO:0019882">
    <property type="term" value="P:antigen processing and presentation"/>
    <property type="evidence" value="ECO:0007669"/>
    <property type="project" value="InterPro"/>
</dbReference>
<dbReference type="PROSITE" id="PS00290">
    <property type="entry name" value="IG_MHC"/>
    <property type="match status" value="1"/>
</dbReference>
<dbReference type="SUPFAM" id="SSF48726">
    <property type="entry name" value="Immunoglobulin"/>
    <property type="match status" value="1"/>
</dbReference>
<feature type="domain" description="MHC class I alpha chain C-terminal" evidence="1">
    <location>
        <begin position="30"/>
        <end position="54"/>
    </location>
</feature>
<keyword evidence="3" id="KW-1185">Reference proteome</keyword>
<reference evidence="2" key="3">
    <citation type="submission" date="2025-09" db="UniProtKB">
        <authorList>
            <consortium name="Ensembl"/>
        </authorList>
    </citation>
    <scope>IDENTIFICATION</scope>
</reference>